<protein>
    <submittedName>
        <fullName evidence="1">Uncharacterized protein</fullName>
    </submittedName>
</protein>
<evidence type="ECO:0000313" key="2">
    <source>
        <dbReference type="Proteomes" id="UP000034181"/>
    </source>
</evidence>
<dbReference type="AlphaFoldDB" id="A0A0G0KIC2"/>
<organism evidence="1 2">
    <name type="scientific">Candidatus Woesebacteria bacterium GW2011_GWB1_38_5b</name>
    <dbReference type="NCBI Taxonomy" id="1618569"/>
    <lineage>
        <taxon>Bacteria</taxon>
        <taxon>Candidatus Woeseibacteriota</taxon>
    </lineage>
</organism>
<evidence type="ECO:0000313" key="1">
    <source>
        <dbReference type="EMBL" id="KKQ75260.1"/>
    </source>
</evidence>
<name>A0A0G0KIC2_9BACT</name>
<comment type="caution">
    <text evidence="1">The sequence shown here is derived from an EMBL/GenBank/DDBJ whole genome shotgun (WGS) entry which is preliminary data.</text>
</comment>
<gene>
    <name evidence="1" type="ORF">US96_C0014G0018</name>
</gene>
<reference evidence="1 2" key="1">
    <citation type="journal article" date="2015" name="Nature">
        <title>rRNA introns, odd ribosomes, and small enigmatic genomes across a large radiation of phyla.</title>
        <authorList>
            <person name="Brown C.T."/>
            <person name="Hug L.A."/>
            <person name="Thomas B.C."/>
            <person name="Sharon I."/>
            <person name="Castelle C.J."/>
            <person name="Singh A."/>
            <person name="Wilkins M.J."/>
            <person name="Williams K.H."/>
            <person name="Banfield J.F."/>
        </authorList>
    </citation>
    <scope>NUCLEOTIDE SEQUENCE [LARGE SCALE GENOMIC DNA]</scope>
</reference>
<accession>A0A0G0KIC2</accession>
<dbReference type="EMBL" id="LBUZ01000014">
    <property type="protein sequence ID" value="KKQ75260.1"/>
    <property type="molecule type" value="Genomic_DNA"/>
</dbReference>
<dbReference type="Proteomes" id="UP000034181">
    <property type="component" value="Unassembled WGS sequence"/>
</dbReference>
<proteinExistence type="predicted"/>
<sequence length="96" mass="11037">MTKVFTKIDDVLKRFDVNKDKYISAEFQKYGYDLAVELGDLKHKALYIKLAKTTPRSHLESAKTFVKDALNAKSKARLFMWKLKQISIKKNAGKLG</sequence>